<sequence length="146" mass="16972">MDVVGRLDSRQLFQHQDDGSPDAAWPGPERTILAPELHRFDRDDPMDAFRIQIILKIKLVQIPFSFRLLQPDCGNDLLGKSLLFPIELLLLRFDRVIEINGFFLVFRLQQGFPCQQIAVDPHIVRVQLECSRSDSLRFRISELRCI</sequence>
<evidence type="ECO:0000313" key="1">
    <source>
        <dbReference type="EMBL" id="MPM74497.1"/>
    </source>
</evidence>
<proteinExistence type="predicted"/>
<protein>
    <submittedName>
        <fullName evidence="1">Uncharacterized protein</fullName>
    </submittedName>
</protein>
<reference evidence="1" key="1">
    <citation type="submission" date="2019-08" db="EMBL/GenBank/DDBJ databases">
        <authorList>
            <person name="Kucharzyk K."/>
            <person name="Murdoch R.W."/>
            <person name="Higgins S."/>
            <person name="Loffler F."/>
        </authorList>
    </citation>
    <scope>NUCLEOTIDE SEQUENCE</scope>
</reference>
<dbReference type="EMBL" id="VSSQ01026003">
    <property type="protein sequence ID" value="MPM74497.1"/>
    <property type="molecule type" value="Genomic_DNA"/>
</dbReference>
<accession>A0A645CC30</accession>
<gene>
    <name evidence="1" type="ORF">SDC9_121485</name>
</gene>
<name>A0A645CC30_9ZZZZ</name>
<organism evidence="1">
    <name type="scientific">bioreactor metagenome</name>
    <dbReference type="NCBI Taxonomy" id="1076179"/>
    <lineage>
        <taxon>unclassified sequences</taxon>
        <taxon>metagenomes</taxon>
        <taxon>ecological metagenomes</taxon>
    </lineage>
</organism>
<comment type="caution">
    <text evidence="1">The sequence shown here is derived from an EMBL/GenBank/DDBJ whole genome shotgun (WGS) entry which is preliminary data.</text>
</comment>
<dbReference type="AlphaFoldDB" id="A0A645CC30"/>